<evidence type="ECO:0000256" key="1">
    <source>
        <dbReference type="SAM" id="Phobius"/>
    </source>
</evidence>
<protein>
    <submittedName>
        <fullName evidence="2">Uncharacterized protein</fullName>
    </submittedName>
</protein>
<dbReference type="Proteomes" id="UP001237448">
    <property type="component" value="Unassembled WGS sequence"/>
</dbReference>
<keyword evidence="3" id="KW-1185">Reference proteome</keyword>
<proteinExistence type="predicted"/>
<organism evidence="2 3">
    <name type="scientific">Labrys monachus</name>
    <dbReference type="NCBI Taxonomy" id="217067"/>
    <lineage>
        <taxon>Bacteria</taxon>
        <taxon>Pseudomonadati</taxon>
        <taxon>Pseudomonadota</taxon>
        <taxon>Alphaproteobacteria</taxon>
        <taxon>Hyphomicrobiales</taxon>
        <taxon>Xanthobacteraceae</taxon>
        <taxon>Labrys</taxon>
    </lineage>
</organism>
<accession>A0ABU0FAK2</accession>
<reference evidence="2 3" key="1">
    <citation type="submission" date="2023-07" db="EMBL/GenBank/DDBJ databases">
        <title>Genomic Encyclopedia of Type Strains, Phase IV (KMG-IV): sequencing the most valuable type-strain genomes for metagenomic binning, comparative biology and taxonomic classification.</title>
        <authorList>
            <person name="Goeker M."/>
        </authorList>
    </citation>
    <scope>NUCLEOTIDE SEQUENCE [LARGE SCALE GENOMIC DNA]</scope>
    <source>
        <strain evidence="2 3">DSM 5896</strain>
    </source>
</reference>
<evidence type="ECO:0000313" key="3">
    <source>
        <dbReference type="Proteomes" id="UP001237448"/>
    </source>
</evidence>
<dbReference type="RefSeq" id="WP_307423531.1">
    <property type="nucleotide sequence ID" value="NZ_JAUSVK010000001.1"/>
</dbReference>
<feature type="transmembrane region" description="Helical" evidence="1">
    <location>
        <begin position="47"/>
        <end position="68"/>
    </location>
</feature>
<gene>
    <name evidence="2" type="ORF">J3R73_001144</name>
</gene>
<dbReference type="EMBL" id="JAUSVK010000001">
    <property type="protein sequence ID" value="MDQ0391352.1"/>
    <property type="molecule type" value="Genomic_DNA"/>
</dbReference>
<name>A0ABU0FAK2_9HYPH</name>
<keyword evidence="1" id="KW-1133">Transmembrane helix</keyword>
<feature type="transmembrane region" description="Helical" evidence="1">
    <location>
        <begin position="138"/>
        <end position="160"/>
    </location>
</feature>
<keyword evidence="1" id="KW-0472">Membrane</keyword>
<keyword evidence="1" id="KW-0812">Transmembrane</keyword>
<evidence type="ECO:0000313" key="2">
    <source>
        <dbReference type="EMBL" id="MDQ0391352.1"/>
    </source>
</evidence>
<feature type="transmembrane region" description="Helical" evidence="1">
    <location>
        <begin position="80"/>
        <end position="102"/>
    </location>
</feature>
<comment type="caution">
    <text evidence="2">The sequence shown here is derived from an EMBL/GenBank/DDBJ whole genome shotgun (WGS) entry which is preliminary data.</text>
</comment>
<sequence length="170" mass="18310">MPVTREYEAEDYEINIRAAERSHDDQARSLAAMQATVIRLGSEALRVAALASGGSAAAMLAFICSLVANGNAELASWLPWSLRAFVIAILCACVGFGTTYFAQLFHTGALKRQTYVWEYPYVENAPGSAFRARLGTTFNLLTAVLTIASYVALAVGYLAAYRAIGIVGFK</sequence>